<keyword evidence="2 4" id="KW-0547">Nucleotide-binding</keyword>
<evidence type="ECO:0000313" key="9">
    <source>
        <dbReference type="Proteomes" id="UP000777784"/>
    </source>
</evidence>
<dbReference type="Pfam" id="PF01923">
    <property type="entry name" value="Cob_adeno_trans"/>
    <property type="match status" value="1"/>
</dbReference>
<dbReference type="GO" id="GO:0005524">
    <property type="term" value="F:ATP binding"/>
    <property type="evidence" value="ECO:0007669"/>
    <property type="project" value="UniProtKB-UniRule"/>
</dbReference>
<dbReference type="InterPro" id="IPR036451">
    <property type="entry name" value="CblAdoTrfase-like_sf"/>
</dbReference>
<proteinExistence type="inferred from homology"/>
<evidence type="ECO:0000256" key="4">
    <source>
        <dbReference type="RuleBase" id="RU366026"/>
    </source>
</evidence>
<comment type="catalytic activity">
    <reaction evidence="4">
        <text>2 cob(II)alamin + reduced [electron-transfer flavoprotein] + 2 ATP = 2 adenosylcob(III)alamin + 2 triphosphate + oxidized [electron-transfer flavoprotein] + 3 H(+)</text>
        <dbReference type="Rhea" id="RHEA:28671"/>
        <dbReference type="Rhea" id="RHEA-COMP:10685"/>
        <dbReference type="Rhea" id="RHEA-COMP:10686"/>
        <dbReference type="ChEBI" id="CHEBI:15378"/>
        <dbReference type="ChEBI" id="CHEBI:16304"/>
        <dbReference type="ChEBI" id="CHEBI:18036"/>
        <dbReference type="ChEBI" id="CHEBI:18408"/>
        <dbReference type="ChEBI" id="CHEBI:30616"/>
        <dbReference type="ChEBI" id="CHEBI:57692"/>
        <dbReference type="ChEBI" id="CHEBI:58307"/>
        <dbReference type="EC" id="2.5.1.17"/>
    </reaction>
</comment>
<evidence type="ECO:0000256" key="2">
    <source>
        <dbReference type="ARBA" id="ARBA00022741"/>
    </source>
</evidence>
<evidence type="ECO:0000259" key="7">
    <source>
        <dbReference type="Pfam" id="PF01923"/>
    </source>
</evidence>
<comment type="catalytic activity">
    <reaction evidence="4">
        <text>2 cob(II)yrinate a,c diamide + reduced [electron-transfer flavoprotein] + 2 ATP = 2 adenosylcob(III)yrinate a,c-diamide + 2 triphosphate + oxidized [electron-transfer flavoprotein] + 3 H(+)</text>
        <dbReference type="Rhea" id="RHEA:11528"/>
        <dbReference type="Rhea" id="RHEA-COMP:10685"/>
        <dbReference type="Rhea" id="RHEA-COMP:10686"/>
        <dbReference type="ChEBI" id="CHEBI:15378"/>
        <dbReference type="ChEBI" id="CHEBI:18036"/>
        <dbReference type="ChEBI" id="CHEBI:30616"/>
        <dbReference type="ChEBI" id="CHEBI:57692"/>
        <dbReference type="ChEBI" id="CHEBI:58307"/>
        <dbReference type="ChEBI" id="CHEBI:58503"/>
        <dbReference type="ChEBI" id="CHEBI:58537"/>
        <dbReference type="EC" id="2.5.1.17"/>
    </reaction>
</comment>
<dbReference type="SUPFAM" id="SSF89028">
    <property type="entry name" value="Cobalamin adenosyltransferase-like"/>
    <property type="match status" value="1"/>
</dbReference>
<keyword evidence="1 4" id="KW-0808">Transferase</keyword>
<keyword evidence="3 4" id="KW-0067">ATP-binding</keyword>
<dbReference type="PANTHER" id="PTHR12213">
    <property type="entry name" value="CORRINOID ADENOSYLTRANSFERASE"/>
    <property type="match status" value="1"/>
</dbReference>
<comment type="similarity">
    <text evidence="4">Belongs to the Cob(I)alamin adenosyltransferase family.</text>
</comment>
<evidence type="ECO:0000256" key="5">
    <source>
        <dbReference type="SAM" id="Coils"/>
    </source>
</evidence>
<sequence length="187" mass="20798">MSISTGRGDGGETDLQGGRRVPKDHLRIEVCGQFDELAAGLGLVRAHLPGSLSETKSDLGRVQDDLLSMGAVISKQPVPGSETLWPEADRSIARLEKRINELEAKLPRLRQFIRPAGPPAAAFLHSSRTLCRRAERRLISLHREEPVPPGIIIYLNRLSDLLFLWAREVHLILKDPEEPWENPAPLS</sequence>
<dbReference type="InterPro" id="IPR029499">
    <property type="entry name" value="PduO-typ"/>
</dbReference>
<protein>
    <recommendedName>
        <fullName evidence="4">Corrinoid adenosyltransferase</fullName>
        <ecNumber evidence="4">2.5.1.17</ecNumber>
    </recommendedName>
    <alternativeName>
        <fullName evidence="4">Cob(II)alamin adenosyltransferase</fullName>
    </alternativeName>
    <alternativeName>
        <fullName evidence="4">Cob(II)yrinic acid a,c-diamide adenosyltransferase</fullName>
    </alternativeName>
    <alternativeName>
        <fullName evidence="4">Cobinamide/cobalamin adenosyltransferase</fullName>
    </alternativeName>
</protein>
<keyword evidence="5" id="KW-0175">Coiled coil</keyword>
<feature type="coiled-coil region" evidence="5">
    <location>
        <begin position="85"/>
        <end position="112"/>
    </location>
</feature>
<organism evidence="8 9">
    <name type="scientific">Eiseniibacteriota bacterium</name>
    <dbReference type="NCBI Taxonomy" id="2212470"/>
    <lineage>
        <taxon>Bacteria</taxon>
        <taxon>Candidatus Eiseniibacteriota</taxon>
    </lineage>
</organism>
<gene>
    <name evidence="8" type="ORF">KJ970_00540</name>
</gene>
<evidence type="ECO:0000256" key="3">
    <source>
        <dbReference type="ARBA" id="ARBA00022840"/>
    </source>
</evidence>
<evidence type="ECO:0000256" key="1">
    <source>
        <dbReference type="ARBA" id="ARBA00022679"/>
    </source>
</evidence>
<dbReference type="AlphaFoldDB" id="A0A948RTX3"/>
<evidence type="ECO:0000256" key="6">
    <source>
        <dbReference type="SAM" id="MobiDB-lite"/>
    </source>
</evidence>
<dbReference type="EMBL" id="JAHJDP010000004">
    <property type="protein sequence ID" value="MBU2689387.1"/>
    <property type="molecule type" value="Genomic_DNA"/>
</dbReference>
<dbReference type="NCBIfam" id="TIGR00636">
    <property type="entry name" value="PduO_Nterm"/>
    <property type="match status" value="1"/>
</dbReference>
<feature type="domain" description="Cobalamin adenosyltransferase-like" evidence="7">
    <location>
        <begin position="3"/>
        <end position="168"/>
    </location>
</feature>
<evidence type="ECO:0000313" key="8">
    <source>
        <dbReference type="EMBL" id="MBU2689387.1"/>
    </source>
</evidence>
<name>A0A948RTX3_UNCEI</name>
<dbReference type="EC" id="2.5.1.17" evidence="4"/>
<accession>A0A948RTX3</accession>
<comment type="caution">
    <text evidence="8">The sequence shown here is derived from an EMBL/GenBank/DDBJ whole genome shotgun (WGS) entry which is preliminary data.</text>
</comment>
<comment type="pathway">
    <text evidence="4">Cofactor biosynthesis; adenosylcobalamin biosynthesis; adenosylcobalamin from cob(II)yrinate a,c-diamide: step 2/7.</text>
</comment>
<keyword evidence="4" id="KW-0169">Cobalamin biosynthesis</keyword>
<dbReference type="Proteomes" id="UP000777784">
    <property type="component" value="Unassembled WGS sequence"/>
</dbReference>
<feature type="region of interest" description="Disordered" evidence="6">
    <location>
        <begin position="1"/>
        <end position="20"/>
    </location>
</feature>
<dbReference type="GO" id="GO:0009236">
    <property type="term" value="P:cobalamin biosynthetic process"/>
    <property type="evidence" value="ECO:0007669"/>
    <property type="project" value="UniProtKB-UniRule"/>
</dbReference>
<reference evidence="8" key="1">
    <citation type="submission" date="2021-05" db="EMBL/GenBank/DDBJ databases">
        <title>Energy efficiency and biological interactions define the core microbiome of deep oligotrophic groundwater.</title>
        <authorList>
            <person name="Mehrshad M."/>
            <person name="Lopez-Fernandez M."/>
            <person name="Bell E."/>
            <person name="Bernier-Latmani R."/>
            <person name="Bertilsson S."/>
            <person name="Dopson M."/>
        </authorList>
    </citation>
    <scope>NUCLEOTIDE SEQUENCE</scope>
    <source>
        <strain evidence="8">Modern_marine.mb.64</strain>
    </source>
</reference>
<dbReference type="GO" id="GO:0008817">
    <property type="term" value="F:corrinoid adenosyltransferase activity"/>
    <property type="evidence" value="ECO:0007669"/>
    <property type="project" value="UniProtKB-UniRule"/>
</dbReference>
<dbReference type="InterPro" id="IPR016030">
    <property type="entry name" value="CblAdoTrfase-like"/>
</dbReference>
<dbReference type="Gene3D" id="1.20.1200.10">
    <property type="entry name" value="Cobalamin adenosyltransferase-like"/>
    <property type="match status" value="1"/>
</dbReference>
<dbReference type="PANTHER" id="PTHR12213:SF0">
    <property type="entry name" value="CORRINOID ADENOSYLTRANSFERASE MMAB"/>
    <property type="match status" value="1"/>
</dbReference>